<keyword evidence="3" id="KW-1185">Reference proteome</keyword>
<dbReference type="PANTHER" id="PTHR47280">
    <property type="entry name" value="PHEOPHYTINASE, CHLOROPLASTIC"/>
    <property type="match status" value="1"/>
</dbReference>
<dbReference type="PANTHER" id="PTHR47280:SF1">
    <property type="entry name" value="PHEOPHYTINASE, CHLOROPLASTIC"/>
    <property type="match status" value="1"/>
</dbReference>
<dbReference type="PRINTS" id="PR00412">
    <property type="entry name" value="EPOXHYDRLASE"/>
</dbReference>
<dbReference type="AlphaFoldDB" id="A0A250WVB2"/>
<dbReference type="GO" id="GO:0015996">
    <property type="term" value="P:chlorophyll catabolic process"/>
    <property type="evidence" value="ECO:0007669"/>
    <property type="project" value="InterPro"/>
</dbReference>
<dbReference type="SUPFAM" id="SSF53474">
    <property type="entry name" value="alpha/beta-Hydrolases"/>
    <property type="match status" value="1"/>
</dbReference>
<dbReference type="GO" id="GO:0080124">
    <property type="term" value="F:pheophytinase activity"/>
    <property type="evidence" value="ECO:0007669"/>
    <property type="project" value="InterPro"/>
</dbReference>
<feature type="domain" description="AB hydrolase-1" evidence="1">
    <location>
        <begin position="96"/>
        <end position="369"/>
    </location>
</feature>
<dbReference type="InterPro" id="IPR000073">
    <property type="entry name" value="AB_hydrolase_1"/>
</dbReference>
<reference evidence="2 3" key="1">
    <citation type="submission" date="2017-08" db="EMBL/GenBank/DDBJ databases">
        <title>Acidophilic green algal genome provides insights into adaptation to an acidic environment.</title>
        <authorList>
            <person name="Hirooka S."/>
            <person name="Hirose Y."/>
            <person name="Kanesaki Y."/>
            <person name="Higuchi S."/>
            <person name="Fujiwara T."/>
            <person name="Onuma R."/>
            <person name="Era A."/>
            <person name="Ohbayashi R."/>
            <person name="Uzuka A."/>
            <person name="Nozaki H."/>
            <person name="Yoshikawa H."/>
            <person name="Miyagishima S.Y."/>
        </authorList>
    </citation>
    <scope>NUCLEOTIDE SEQUENCE [LARGE SCALE GENOMIC DNA]</scope>
    <source>
        <strain evidence="2 3">NIES-2499</strain>
    </source>
</reference>
<dbReference type="EMBL" id="BEGY01000009">
    <property type="protein sequence ID" value="GAX74761.1"/>
    <property type="molecule type" value="Genomic_DNA"/>
</dbReference>
<dbReference type="GO" id="GO:0009507">
    <property type="term" value="C:chloroplast"/>
    <property type="evidence" value="ECO:0007669"/>
    <property type="project" value="TreeGrafter"/>
</dbReference>
<dbReference type="Pfam" id="PF12697">
    <property type="entry name" value="Abhydrolase_6"/>
    <property type="match status" value="1"/>
</dbReference>
<gene>
    <name evidence="2" type="ORF">CEUSTIGMA_g2208.t1</name>
</gene>
<comment type="caution">
    <text evidence="2">The sequence shown here is derived from an EMBL/GenBank/DDBJ whole genome shotgun (WGS) entry which is preliminary data.</text>
</comment>
<dbReference type="InterPro" id="IPR029058">
    <property type="entry name" value="AB_hydrolase_fold"/>
</dbReference>
<dbReference type="InterPro" id="IPR000639">
    <property type="entry name" value="Epox_hydrolase-like"/>
</dbReference>
<dbReference type="STRING" id="1157962.A0A250WVB2"/>
<evidence type="ECO:0000313" key="3">
    <source>
        <dbReference type="Proteomes" id="UP000232323"/>
    </source>
</evidence>
<evidence type="ECO:0000313" key="2">
    <source>
        <dbReference type="EMBL" id="GAX74761.1"/>
    </source>
</evidence>
<proteinExistence type="predicted"/>
<sequence length="437" mass="49091">MICRNKYRCQSYVNEQRFTSVFLRRFVRNIPLTQNTLKVVASHEQTVEHKLTGDSHYHPTASAQSCEELYWNWTVPGGNLDTRIRYVKAGTQGPPLLLIHGFGVGYYHFERNIPELSKSCQVYALDLLGQGCSWPNRKPTVEDALYMSVDVWVMQIRDFMQQVMQVGKHNATEDEGQGKCGASYIAGNSLGGLLAVYMAAMYPERVRGLVLLNATPFWSFRPPLRSQAQGLWAALPKGFGSVPVPEGLKALIGGLWWDTLRQIQTVRSLLRLVYRESSTVDAATVERIIEATGHPLALDVFSAITLAPQPDLNFDACLQRIKAPILMLYGRDDPWVVPLWGQRLKRKCPQAVYLELSPAGHCPHHEVPRSVNWAISSWISSGGQADPVHRDSPHVLQENDDREIFIVHRDGTPNSAPTNFLSNLIDVIEGVIKRQPT</sequence>
<name>A0A250WVB2_9CHLO</name>
<dbReference type="InterPro" id="IPR044211">
    <property type="entry name" value="PPH_chloroplastic"/>
</dbReference>
<evidence type="ECO:0000259" key="1">
    <source>
        <dbReference type="Pfam" id="PF12697"/>
    </source>
</evidence>
<protein>
    <recommendedName>
        <fullName evidence="1">AB hydrolase-1 domain-containing protein</fullName>
    </recommendedName>
</protein>
<dbReference type="Gene3D" id="3.40.50.1820">
    <property type="entry name" value="alpha/beta hydrolase"/>
    <property type="match status" value="1"/>
</dbReference>
<accession>A0A250WVB2</accession>
<organism evidence="2 3">
    <name type="scientific">Chlamydomonas eustigma</name>
    <dbReference type="NCBI Taxonomy" id="1157962"/>
    <lineage>
        <taxon>Eukaryota</taxon>
        <taxon>Viridiplantae</taxon>
        <taxon>Chlorophyta</taxon>
        <taxon>core chlorophytes</taxon>
        <taxon>Chlorophyceae</taxon>
        <taxon>CS clade</taxon>
        <taxon>Chlamydomonadales</taxon>
        <taxon>Chlamydomonadaceae</taxon>
        <taxon>Chlamydomonas</taxon>
    </lineage>
</organism>
<dbReference type="Proteomes" id="UP000232323">
    <property type="component" value="Unassembled WGS sequence"/>
</dbReference>
<dbReference type="OrthoDB" id="408373at2759"/>